<proteinExistence type="predicted"/>
<reference evidence="2 3" key="1">
    <citation type="submission" date="2021-04" db="EMBL/GenBank/DDBJ databases">
        <title>Chitinophaga sp. nov., isolated from the rhizosphere soil.</title>
        <authorList>
            <person name="He S."/>
        </authorList>
    </citation>
    <scope>NUCLEOTIDE SEQUENCE [LARGE SCALE GENOMIC DNA]</scope>
    <source>
        <strain evidence="2 3">2R12</strain>
    </source>
</reference>
<gene>
    <name evidence="2" type="ORF">KE626_23220</name>
</gene>
<sequence length="66" mass="6707">MLKQKNALKKISVATAVTAMSVGLITSFSFESQAIATTAKKPGAIVIGVPPACDCTAPASTCYCIS</sequence>
<evidence type="ECO:0000313" key="2">
    <source>
        <dbReference type="EMBL" id="MBS0030255.1"/>
    </source>
</evidence>
<feature type="chain" id="PRO_5046741522" description="Secreted protein" evidence="1">
    <location>
        <begin position="20"/>
        <end position="66"/>
    </location>
</feature>
<organism evidence="2 3">
    <name type="scientific">Chitinophaga hostae</name>
    <dbReference type="NCBI Taxonomy" id="2831022"/>
    <lineage>
        <taxon>Bacteria</taxon>
        <taxon>Pseudomonadati</taxon>
        <taxon>Bacteroidota</taxon>
        <taxon>Chitinophagia</taxon>
        <taxon>Chitinophagales</taxon>
        <taxon>Chitinophagaceae</taxon>
        <taxon>Chitinophaga</taxon>
    </lineage>
</organism>
<accession>A0ABS5J521</accession>
<comment type="caution">
    <text evidence="2">The sequence shown here is derived from an EMBL/GenBank/DDBJ whole genome shotgun (WGS) entry which is preliminary data.</text>
</comment>
<evidence type="ECO:0000313" key="3">
    <source>
        <dbReference type="Proteomes" id="UP000676386"/>
    </source>
</evidence>
<evidence type="ECO:0000256" key="1">
    <source>
        <dbReference type="SAM" id="SignalP"/>
    </source>
</evidence>
<evidence type="ECO:0008006" key="4">
    <source>
        <dbReference type="Google" id="ProtNLM"/>
    </source>
</evidence>
<name>A0ABS5J521_9BACT</name>
<keyword evidence="3" id="KW-1185">Reference proteome</keyword>
<keyword evidence="1" id="KW-0732">Signal</keyword>
<dbReference type="Proteomes" id="UP000676386">
    <property type="component" value="Unassembled WGS sequence"/>
</dbReference>
<dbReference type="RefSeq" id="WP_211975391.1">
    <property type="nucleotide sequence ID" value="NZ_CBFHAM010000004.1"/>
</dbReference>
<feature type="signal peptide" evidence="1">
    <location>
        <begin position="1"/>
        <end position="19"/>
    </location>
</feature>
<protein>
    <recommendedName>
        <fullName evidence="4">Secreted protein</fullName>
    </recommendedName>
</protein>
<dbReference type="EMBL" id="JAGTXB010000013">
    <property type="protein sequence ID" value="MBS0030255.1"/>
    <property type="molecule type" value="Genomic_DNA"/>
</dbReference>